<dbReference type="EMBL" id="JBFNXR010000013">
    <property type="protein sequence ID" value="MEW9853793.1"/>
    <property type="molecule type" value="Genomic_DNA"/>
</dbReference>
<comment type="caution">
    <text evidence="1">The sequence shown here is derived from an EMBL/GenBank/DDBJ whole genome shotgun (WGS) entry which is preliminary data.</text>
</comment>
<organism evidence="1 2">
    <name type="scientific">Novosphingobium rhizovicinum</name>
    <dbReference type="NCBI Taxonomy" id="3228928"/>
    <lineage>
        <taxon>Bacteria</taxon>
        <taxon>Pseudomonadati</taxon>
        <taxon>Pseudomonadota</taxon>
        <taxon>Alphaproteobacteria</taxon>
        <taxon>Sphingomonadales</taxon>
        <taxon>Sphingomonadaceae</taxon>
        <taxon>Novosphingobium</taxon>
    </lineage>
</organism>
<protein>
    <submittedName>
        <fullName evidence="1">IS630 family transposase</fullName>
    </submittedName>
</protein>
<gene>
    <name evidence="1" type="ORF">ABUH87_01135</name>
</gene>
<sequence>NQVERWFAELTRKQLQRGVHRSTAELEEDILAFIEAHNQNPKPYRWTKSADDILAAVRRFCQKTMRRTSDSGD</sequence>
<evidence type="ECO:0000313" key="1">
    <source>
        <dbReference type="EMBL" id="MEW9853793.1"/>
    </source>
</evidence>
<dbReference type="Proteomes" id="UP001556118">
    <property type="component" value="Unassembled WGS sequence"/>
</dbReference>
<reference evidence="1 2" key="1">
    <citation type="submission" date="2024-06" db="EMBL/GenBank/DDBJ databases">
        <title>Novosphingobium rhizovicinus M1R2S20.</title>
        <authorList>
            <person name="Sun J.-Q."/>
        </authorList>
    </citation>
    <scope>NUCLEOTIDE SEQUENCE [LARGE SCALE GENOMIC DNA]</scope>
    <source>
        <strain evidence="1 2">M1R2S20</strain>
    </source>
</reference>
<accession>A0ABV3R6S9</accession>
<evidence type="ECO:0000313" key="2">
    <source>
        <dbReference type="Proteomes" id="UP001556118"/>
    </source>
</evidence>
<keyword evidence="2" id="KW-1185">Reference proteome</keyword>
<proteinExistence type="predicted"/>
<feature type="non-terminal residue" evidence="1">
    <location>
        <position position="1"/>
    </location>
</feature>
<name>A0ABV3R6S9_9SPHN</name>